<organism evidence="3 4">
    <name type="scientific">Petrolisthes manimaculis</name>
    <dbReference type="NCBI Taxonomy" id="1843537"/>
    <lineage>
        <taxon>Eukaryota</taxon>
        <taxon>Metazoa</taxon>
        <taxon>Ecdysozoa</taxon>
        <taxon>Arthropoda</taxon>
        <taxon>Crustacea</taxon>
        <taxon>Multicrustacea</taxon>
        <taxon>Malacostraca</taxon>
        <taxon>Eumalacostraca</taxon>
        <taxon>Eucarida</taxon>
        <taxon>Decapoda</taxon>
        <taxon>Pleocyemata</taxon>
        <taxon>Anomura</taxon>
        <taxon>Galatheoidea</taxon>
        <taxon>Porcellanidae</taxon>
        <taxon>Petrolisthes</taxon>
    </lineage>
</organism>
<reference evidence="3" key="1">
    <citation type="submission" date="2023-11" db="EMBL/GenBank/DDBJ databases">
        <title>Genome assemblies of two species of porcelain crab, Petrolisthes cinctipes and Petrolisthes manimaculis (Anomura: Porcellanidae).</title>
        <authorList>
            <person name="Angst P."/>
        </authorList>
    </citation>
    <scope>NUCLEOTIDE SEQUENCE</scope>
    <source>
        <strain evidence="3">PB745_02</strain>
        <tissue evidence="3">Gill</tissue>
    </source>
</reference>
<comment type="caution">
    <text evidence="3">The sequence shown here is derived from an EMBL/GenBank/DDBJ whole genome shotgun (WGS) entry which is preliminary data.</text>
</comment>
<evidence type="ECO:0000256" key="1">
    <source>
        <dbReference type="SAM" id="MobiDB-lite"/>
    </source>
</evidence>
<keyword evidence="2" id="KW-1133">Transmembrane helix</keyword>
<name>A0AAE1QJA7_9EUCA</name>
<sequence length="192" mass="21941">MKEDEKKTKESRTEGKRMKEGNDKKMKEGNDQRMKERNDQRTKEGNDQKTKEIRTEGKKMKEGERKRTKEKNDKKTKEKDEGKELEEGENSDYPDGGWGFVVLLSVSLSMGVGFHLTVNAGVMYSDLLLRLGATSTTVAWVFNIYYFTMSISPALVSPFMIRRRNNVPSGNIHLAVLLQKVSRQSVRSDASQ</sequence>
<evidence type="ECO:0000313" key="3">
    <source>
        <dbReference type="EMBL" id="KAK4326452.1"/>
    </source>
</evidence>
<dbReference type="EMBL" id="JAWZYT010000217">
    <property type="protein sequence ID" value="KAK4326452.1"/>
    <property type="molecule type" value="Genomic_DNA"/>
</dbReference>
<dbReference type="Proteomes" id="UP001292094">
    <property type="component" value="Unassembled WGS sequence"/>
</dbReference>
<evidence type="ECO:0000256" key="2">
    <source>
        <dbReference type="SAM" id="Phobius"/>
    </source>
</evidence>
<dbReference type="SUPFAM" id="SSF103473">
    <property type="entry name" value="MFS general substrate transporter"/>
    <property type="match status" value="1"/>
</dbReference>
<evidence type="ECO:0000313" key="4">
    <source>
        <dbReference type="Proteomes" id="UP001292094"/>
    </source>
</evidence>
<keyword evidence="2" id="KW-0472">Membrane</keyword>
<dbReference type="InterPro" id="IPR036259">
    <property type="entry name" value="MFS_trans_sf"/>
</dbReference>
<keyword evidence="2" id="KW-0812">Transmembrane</keyword>
<keyword evidence="4" id="KW-1185">Reference proteome</keyword>
<proteinExistence type="predicted"/>
<accession>A0AAE1QJA7</accession>
<feature type="region of interest" description="Disordered" evidence="1">
    <location>
        <begin position="1"/>
        <end position="90"/>
    </location>
</feature>
<protein>
    <submittedName>
        <fullName evidence="3">Uncharacterized protein</fullName>
    </submittedName>
</protein>
<dbReference type="AlphaFoldDB" id="A0AAE1QJA7"/>
<feature type="transmembrane region" description="Helical" evidence="2">
    <location>
        <begin position="98"/>
        <end position="118"/>
    </location>
</feature>
<feature type="compositionally biased region" description="Basic and acidic residues" evidence="1">
    <location>
        <begin position="1"/>
        <end position="82"/>
    </location>
</feature>
<feature type="transmembrane region" description="Helical" evidence="2">
    <location>
        <begin position="138"/>
        <end position="156"/>
    </location>
</feature>
<gene>
    <name evidence="3" type="ORF">Pmani_003054</name>
</gene>